<comment type="similarity">
    <text evidence="1">Belongs to the EamA transporter family.</text>
</comment>
<dbReference type="EMBL" id="BOMN01000125">
    <property type="protein sequence ID" value="GIE25651.1"/>
    <property type="molecule type" value="Genomic_DNA"/>
</dbReference>
<feature type="transmembrane region" description="Helical" evidence="2">
    <location>
        <begin position="178"/>
        <end position="196"/>
    </location>
</feature>
<feature type="transmembrane region" description="Helical" evidence="2">
    <location>
        <begin position="6"/>
        <end position="26"/>
    </location>
</feature>
<feature type="transmembrane region" description="Helical" evidence="2">
    <location>
        <begin position="33"/>
        <end position="51"/>
    </location>
</feature>
<dbReference type="InterPro" id="IPR000620">
    <property type="entry name" value="EamA_dom"/>
</dbReference>
<organism evidence="4 5">
    <name type="scientific">Winogradskya humida</name>
    <dbReference type="NCBI Taxonomy" id="113566"/>
    <lineage>
        <taxon>Bacteria</taxon>
        <taxon>Bacillati</taxon>
        <taxon>Actinomycetota</taxon>
        <taxon>Actinomycetes</taxon>
        <taxon>Micromonosporales</taxon>
        <taxon>Micromonosporaceae</taxon>
        <taxon>Winogradskya</taxon>
    </lineage>
</organism>
<protein>
    <recommendedName>
        <fullName evidence="3">EamA domain-containing protein</fullName>
    </recommendedName>
</protein>
<name>A0ABQ4A488_9ACTN</name>
<keyword evidence="2" id="KW-1133">Transmembrane helix</keyword>
<feature type="transmembrane region" description="Helical" evidence="2">
    <location>
        <begin position="89"/>
        <end position="109"/>
    </location>
</feature>
<sequence length="288" mass="28702">MDGAMAAAGAAGLAWGGSDFLAGVCARRLPVRAVLVGAKVMGMVIALLYLADRTQALPGGARVLIGAAVAGMIGIPAMGLLYRAMRDHSLTVVAPVAAGAALMPLAWGLAHGEHLGLPEAMGTAAALAAVVLTSRPCEPQADRAATLRSSLSAAGAALGFGTYFVLLHEAAPGDPYAATAYARITGGVVALLLVMCRPAWSTAFRERPGSAAPSWFLLPAAVGALDTIGDATFAVSAAAGALGAAAMLASMYPAVTVLLNVGVLREPLPRVHLAGVLSALVALACFAA</sequence>
<dbReference type="Pfam" id="PF00892">
    <property type="entry name" value="EamA"/>
    <property type="match status" value="1"/>
</dbReference>
<feature type="transmembrane region" description="Helical" evidence="2">
    <location>
        <begin position="63"/>
        <end position="82"/>
    </location>
</feature>
<evidence type="ECO:0000313" key="5">
    <source>
        <dbReference type="Proteomes" id="UP000603200"/>
    </source>
</evidence>
<accession>A0ABQ4A488</accession>
<reference evidence="4 5" key="1">
    <citation type="submission" date="2021-01" db="EMBL/GenBank/DDBJ databases">
        <title>Whole genome shotgun sequence of Actinoplanes humidus NBRC 14915.</title>
        <authorList>
            <person name="Komaki H."/>
            <person name="Tamura T."/>
        </authorList>
    </citation>
    <scope>NUCLEOTIDE SEQUENCE [LARGE SCALE GENOMIC DNA]</scope>
    <source>
        <strain evidence="4 5">NBRC 14915</strain>
    </source>
</reference>
<keyword evidence="2" id="KW-0812">Transmembrane</keyword>
<proteinExistence type="inferred from homology"/>
<dbReference type="SUPFAM" id="SSF103481">
    <property type="entry name" value="Multidrug resistance efflux transporter EmrE"/>
    <property type="match status" value="1"/>
</dbReference>
<keyword evidence="5" id="KW-1185">Reference proteome</keyword>
<keyword evidence="2" id="KW-0472">Membrane</keyword>
<feature type="transmembrane region" description="Helical" evidence="2">
    <location>
        <begin position="269"/>
        <end position="287"/>
    </location>
</feature>
<dbReference type="Proteomes" id="UP000603200">
    <property type="component" value="Unassembled WGS sequence"/>
</dbReference>
<feature type="transmembrane region" description="Helical" evidence="2">
    <location>
        <begin position="115"/>
        <end position="133"/>
    </location>
</feature>
<comment type="caution">
    <text evidence="4">The sequence shown here is derived from an EMBL/GenBank/DDBJ whole genome shotgun (WGS) entry which is preliminary data.</text>
</comment>
<feature type="transmembrane region" description="Helical" evidence="2">
    <location>
        <begin position="145"/>
        <end position="166"/>
    </location>
</feature>
<dbReference type="RefSeq" id="WP_239159608.1">
    <property type="nucleotide sequence ID" value="NZ_BAAATV010000025.1"/>
</dbReference>
<evidence type="ECO:0000256" key="1">
    <source>
        <dbReference type="ARBA" id="ARBA00007362"/>
    </source>
</evidence>
<feature type="transmembrane region" description="Helical" evidence="2">
    <location>
        <begin position="216"/>
        <end position="249"/>
    </location>
</feature>
<dbReference type="InterPro" id="IPR037185">
    <property type="entry name" value="EmrE-like"/>
</dbReference>
<gene>
    <name evidence="4" type="ORF">Ahu01nite_087530</name>
</gene>
<evidence type="ECO:0000313" key="4">
    <source>
        <dbReference type="EMBL" id="GIE25651.1"/>
    </source>
</evidence>
<evidence type="ECO:0000256" key="2">
    <source>
        <dbReference type="SAM" id="Phobius"/>
    </source>
</evidence>
<evidence type="ECO:0000259" key="3">
    <source>
        <dbReference type="Pfam" id="PF00892"/>
    </source>
</evidence>
<feature type="domain" description="EamA" evidence="3">
    <location>
        <begin position="151"/>
        <end position="285"/>
    </location>
</feature>